<organism evidence="1 2">
    <name type="scientific">Ceratitis capitata</name>
    <name type="common">Mediterranean fruit fly</name>
    <name type="synonym">Tephritis capitata</name>
    <dbReference type="NCBI Taxonomy" id="7213"/>
    <lineage>
        <taxon>Eukaryota</taxon>
        <taxon>Metazoa</taxon>
        <taxon>Ecdysozoa</taxon>
        <taxon>Arthropoda</taxon>
        <taxon>Hexapoda</taxon>
        <taxon>Insecta</taxon>
        <taxon>Pterygota</taxon>
        <taxon>Neoptera</taxon>
        <taxon>Endopterygota</taxon>
        <taxon>Diptera</taxon>
        <taxon>Brachycera</taxon>
        <taxon>Muscomorpha</taxon>
        <taxon>Tephritoidea</taxon>
        <taxon>Tephritidae</taxon>
        <taxon>Ceratitis</taxon>
        <taxon>Ceratitis</taxon>
    </lineage>
</organism>
<evidence type="ECO:0000313" key="2">
    <source>
        <dbReference type="Proteomes" id="UP000606786"/>
    </source>
</evidence>
<comment type="caution">
    <text evidence="1">The sequence shown here is derived from an EMBL/GenBank/DDBJ whole genome shotgun (WGS) entry which is preliminary data.</text>
</comment>
<accession>A0A811U3P0</accession>
<keyword evidence="2" id="KW-1185">Reference proteome</keyword>
<sequence>MNGPSANEEEEAFKAPIGKNLFQKFSNVTKTMTNNSGSEIIIHQSAIEELLTFRLFTQNTEIHLRKLMLLLRSRETKNNNKAQTFADQEVETSEIPTVCRGPRASRHSDIARLMDRPALVELPIMMAEQLVNALPPTAWTVLLAVRSAIY</sequence>
<dbReference type="EMBL" id="CAJHJT010000001">
    <property type="protein sequence ID" value="CAD6993020.1"/>
    <property type="molecule type" value="Genomic_DNA"/>
</dbReference>
<evidence type="ECO:0000313" key="1">
    <source>
        <dbReference type="EMBL" id="CAD6993020.1"/>
    </source>
</evidence>
<dbReference type="Proteomes" id="UP000606786">
    <property type="component" value="Unassembled WGS sequence"/>
</dbReference>
<reference evidence="1" key="1">
    <citation type="submission" date="2020-11" db="EMBL/GenBank/DDBJ databases">
        <authorList>
            <person name="Whitehead M."/>
        </authorList>
    </citation>
    <scope>NUCLEOTIDE SEQUENCE</scope>
    <source>
        <strain evidence="1">EGII</strain>
    </source>
</reference>
<protein>
    <submittedName>
        <fullName evidence="1">(Mediterranean fruit fly) hypothetical protein</fullName>
    </submittedName>
</protein>
<gene>
    <name evidence="1" type="ORF">CCAP1982_LOCUS1856</name>
</gene>
<name>A0A811U3P0_CERCA</name>
<dbReference type="AlphaFoldDB" id="A0A811U3P0"/>
<proteinExistence type="predicted"/>